<keyword evidence="2" id="KW-0862">Zinc</keyword>
<reference evidence="7" key="1">
    <citation type="journal article" date="2020" name="Stud. Mycol.">
        <title>101 Dothideomycetes genomes: a test case for predicting lifestyles and emergence of pathogens.</title>
        <authorList>
            <person name="Haridas S."/>
            <person name="Albert R."/>
            <person name="Binder M."/>
            <person name="Bloem J."/>
            <person name="Labutti K."/>
            <person name="Salamov A."/>
            <person name="Andreopoulos B."/>
            <person name="Baker S."/>
            <person name="Barry K."/>
            <person name="Bills G."/>
            <person name="Bluhm B."/>
            <person name="Cannon C."/>
            <person name="Castanera R."/>
            <person name="Culley D."/>
            <person name="Daum C."/>
            <person name="Ezra D."/>
            <person name="Gonzalez J."/>
            <person name="Henrissat B."/>
            <person name="Kuo A."/>
            <person name="Liang C."/>
            <person name="Lipzen A."/>
            <person name="Lutzoni F."/>
            <person name="Magnuson J."/>
            <person name="Mondo S."/>
            <person name="Nolan M."/>
            <person name="Ohm R."/>
            <person name="Pangilinan J."/>
            <person name="Park H.-J."/>
            <person name="Ramirez L."/>
            <person name="Alfaro M."/>
            <person name="Sun H."/>
            <person name="Tritt A."/>
            <person name="Yoshinaga Y."/>
            <person name="Zwiers L.-H."/>
            <person name="Turgeon B."/>
            <person name="Goodwin S."/>
            <person name="Spatafora J."/>
            <person name="Crous P."/>
            <person name="Grigoriev I."/>
        </authorList>
    </citation>
    <scope>NUCLEOTIDE SEQUENCE</scope>
    <source>
        <strain evidence="7">CBS 279.74</strain>
    </source>
</reference>
<dbReference type="OrthoDB" id="5423818at2759"/>
<dbReference type="AlphaFoldDB" id="A0A6G1KG46"/>
<dbReference type="PRINTS" id="PR00755">
    <property type="entry name" value="AFLATOXINBRP"/>
</dbReference>
<evidence type="ECO:0000256" key="1">
    <source>
        <dbReference type="ARBA" id="ARBA00022723"/>
    </source>
</evidence>
<sequence length="347" mass="39200">MSLPIEQPAFLAFCPTCNKASTKETSHHRHISYCRRAQTKNKGRPQSCAACSRAKVKCSFTQPQCIRCASRGLSCVYKQPRRLLSTAMSSPIEEGRNDQSQSLAPQTPLSLDMQSTALHNATSIPPNDNFEDATFLFDTEDFFQDVSSASFGQNMFSGVPMSHPPSSPAPTSFPLDDVACGLGDMREQSRTELARIEHQKVSLDYRSDLIIYIIKRADFSPLAFPKMMLRRQTFPPFIHPYWHWPVLPEKLASCMSIAQLFEARNPDTAPFLWRVIDAEAQRFRDEIETMDVYHIQWACQALMIYIIMIVVDHDGDHRERGNALLRLLQASIMHGRRGGGACQLVTN</sequence>
<evidence type="ECO:0000259" key="6">
    <source>
        <dbReference type="PROSITE" id="PS50048"/>
    </source>
</evidence>
<accession>A0A6G1KG46</accession>
<dbReference type="PROSITE" id="PS50048">
    <property type="entry name" value="ZN2_CY6_FUNGAL_2"/>
    <property type="match status" value="1"/>
</dbReference>
<keyword evidence="1" id="KW-0479">Metal-binding</keyword>
<dbReference type="CDD" id="cd00067">
    <property type="entry name" value="GAL4"/>
    <property type="match status" value="1"/>
</dbReference>
<dbReference type="SMART" id="SM00066">
    <property type="entry name" value="GAL4"/>
    <property type="match status" value="1"/>
</dbReference>
<dbReference type="GO" id="GO:0000981">
    <property type="term" value="F:DNA-binding transcription factor activity, RNA polymerase II-specific"/>
    <property type="evidence" value="ECO:0007669"/>
    <property type="project" value="InterPro"/>
</dbReference>
<dbReference type="EMBL" id="MU005767">
    <property type="protein sequence ID" value="KAF2711876.1"/>
    <property type="molecule type" value="Genomic_DNA"/>
</dbReference>
<dbReference type="PANTHER" id="PTHR47660:SF3">
    <property type="entry name" value="FINGER DOMAIN PROTEIN, PUTATIVE (AFU_ORTHOLOGUE AFUA_4G03310)-RELATED"/>
    <property type="match status" value="1"/>
</dbReference>
<proteinExistence type="predicted"/>
<protein>
    <recommendedName>
        <fullName evidence="6">Zn(2)-C6 fungal-type domain-containing protein</fullName>
    </recommendedName>
</protein>
<evidence type="ECO:0000313" key="7">
    <source>
        <dbReference type="EMBL" id="KAF2711876.1"/>
    </source>
</evidence>
<gene>
    <name evidence="7" type="ORF">K504DRAFT_428750</name>
</gene>
<dbReference type="PANTHER" id="PTHR47660">
    <property type="entry name" value="TRANSCRIPTION FACTOR WITH C2H2 AND ZN(2)-CYS(6) DNA BINDING DOMAIN (EUROFUNG)-RELATED-RELATED"/>
    <property type="match status" value="1"/>
</dbReference>
<dbReference type="SUPFAM" id="SSF57701">
    <property type="entry name" value="Zn2/Cys6 DNA-binding domain"/>
    <property type="match status" value="1"/>
</dbReference>
<keyword evidence="8" id="KW-1185">Reference proteome</keyword>
<evidence type="ECO:0000256" key="4">
    <source>
        <dbReference type="ARBA" id="ARBA00023163"/>
    </source>
</evidence>
<keyword evidence="4" id="KW-0804">Transcription</keyword>
<dbReference type="Pfam" id="PF00172">
    <property type="entry name" value="Zn_clus"/>
    <property type="match status" value="1"/>
</dbReference>
<dbReference type="PROSITE" id="PS00463">
    <property type="entry name" value="ZN2_CY6_FUNGAL_1"/>
    <property type="match status" value="1"/>
</dbReference>
<dbReference type="GO" id="GO:0008270">
    <property type="term" value="F:zinc ion binding"/>
    <property type="evidence" value="ECO:0007669"/>
    <property type="project" value="InterPro"/>
</dbReference>
<dbReference type="Gene3D" id="4.10.240.10">
    <property type="entry name" value="Zn(2)-C6 fungal-type DNA-binding domain"/>
    <property type="match status" value="1"/>
</dbReference>
<evidence type="ECO:0000313" key="8">
    <source>
        <dbReference type="Proteomes" id="UP000799428"/>
    </source>
</evidence>
<organism evidence="7 8">
    <name type="scientific">Pleomassaria siparia CBS 279.74</name>
    <dbReference type="NCBI Taxonomy" id="1314801"/>
    <lineage>
        <taxon>Eukaryota</taxon>
        <taxon>Fungi</taxon>
        <taxon>Dikarya</taxon>
        <taxon>Ascomycota</taxon>
        <taxon>Pezizomycotina</taxon>
        <taxon>Dothideomycetes</taxon>
        <taxon>Pleosporomycetidae</taxon>
        <taxon>Pleosporales</taxon>
        <taxon>Pleomassariaceae</taxon>
        <taxon>Pleomassaria</taxon>
    </lineage>
</organism>
<feature type="domain" description="Zn(2)-C6 fungal-type" evidence="6">
    <location>
        <begin position="47"/>
        <end position="77"/>
    </location>
</feature>
<dbReference type="Proteomes" id="UP000799428">
    <property type="component" value="Unassembled WGS sequence"/>
</dbReference>
<dbReference type="InterPro" id="IPR001138">
    <property type="entry name" value="Zn2Cys6_DnaBD"/>
</dbReference>
<evidence type="ECO:0000256" key="2">
    <source>
        <dbReference type="ARBA" id="ARBA00022833"/>
    </source>
</evidence>
<keyword evidence="5" id="KW-0539">Nucleus</keyword>
<name>A0A6G1KG46_9PLEO</name>
<keyword evidence="3" id="KW-0805">Transcription regulation</keyword>
<evidence type="ECO:0000256" key="5">
    <source>
        <dbReference type="ARBA" id="ARBA00023242"/>
    </source>
</evidence>
<evidence type="ECO:0000256" key="3">
    <source>
        <dbReference type="ARBA" id="ARBA00023015"/>
    </source>
</evidence>
<dbReference type="InterPro" id="IPR036864">
    <property type="entry name" value="Zn2-C6_fun-type_DNA-bd_sf"/>
</dbReference>